<reference evidence="8" key="1">
    <citation type="journal article" date="2019" name="BMC Genomics">
        <title>A new reference genome for Sorghum bicolor reveals high levels of sequence similarity between sweet and grain genotypes: implications for the genetics of sugar metabolism.</title>
        <authorList>
            <person name="Cooper E.A."/>
            <person name="Brenton Z.W."/>
            <person name="Flinn B.S."/>
            <person name="Jenkins J."/>
            <person name="Shu S."/>
            <person name="Flowers D."/>
            <person name="Luo F."/>
            <person name="Wang Y."/>
            <person name="Xia P."/>
            <person name="Barry K."/>
            <person name="Daum C."/>
            <person name="Lipzen A."/>
            <person name="Yoshinaga Y."/>
            <person name="Schmutz J."/>
            <person name="Saski C."/>
            <person name="Vermerris W."/>
            <person name="Kresovich S."/>
        </authorList>
    </citation>
    <scope>NUCLEOTIDE SEQUENCE</scope>
</reference>
<feature type="region of interest" description="Disordered" evidence="5">
    <location>
        <begin position="112"/>
        <end position="154"/>
    </location>
</feature>
<dbReference type="Pfam" id="PF00628">
    <property type="entry name" value="PHD"/>
    <property type="match status" value="1"/>
</dbReference>
<dbReference type="GO" id="GO:0008270">
    <property type="term" value="F:zinc ion binding"/>
    <property type="evidence" value="ECO:0007669"/>
    <property type="project" value="UniProtKB-KW"/>
</dbReference>
<proteinExistence type="predicted"/>
<feature type="domain" description="PHD-type" evidence="6">
    <location>
        <begin position="301"/>
        <end position="353"/>
    </location>
</feature>
<evidence type="ECO:0008006" key="10">
    <source>
        <dbReference type="Google" id="ProtNLM"/>
    </source>
</evidence>
<dbReference type="InterPro" id="IPR013083">
    <property type="entry name" value="Znf_RING/FYVE/PHD"/>
</dbReference>
<evidence type="ECO:0000256" key="4">
    <source>
        <dbReference type="PROSITE-ProRule" id="PRU00146"/>
    </source>
</evidence>
<dbReference type="EMBL" id="CM027689">
    <property type="protein sequence ID" value="KAG0514125.1"/>
    <property type="molecule type" value="Genomic_DNA"/>
</dbReference>
<feature type="compositionally biased region" description="Polar residues" evidence="5">
    <location>
        <begin position="548"/>
        <end position="557"/>
    </location>
</feature>
<dbReference type="Pfam" id="PF01426">
    <property type="entry name" value="BAH"/>
    <property type="match status" value="1"/>
</dbReference>
<evidence type="ECO:0000256" key="2">
    <source>
        <dbReference type="ARBA" id="ARBA00022771"/>
    </source>
</evidence>
<dbReference type="SUPFAM" id="SSF57903">
    <property type="entry name" value="FYVE/PHD zinc finger"/>
    <property type="match status" value="1"/>
</dbReference>
<evidence type="ECO:0000313" key="8">
    <source>
        <dbReference type="EMBL" id="KAG0514125.1"/>
    </source>
</evidence>
<evidence type="ECO:0000259" key="6">
    <source>
        <dbReference type="PROSITE" id="PS50016"/>
    </source>
</evidence>
<dbReference type="OrthoDB" id="787137at2759"/>
<sequence length="778" mass="84308">MGIGRKRRRGDGELGRVAEIVMVLATAGKARGGWAPTAAENALAAEARGALVAAVMGEVELRPRELFPREAVRSLVEDLGLTRARDPAVFGYRPLKASIADRVRLTKRKMEGKDDFAPSTTVPKMTASSARNGLQHGASKVTTGSSKNLSTPMVSQVISKQPLLNRTLAGASSVKSPSNPSAVLLPTGSADFKKQIVVNGSDSTQNRESNQSGHHTTSANQSSLQSSCEAEKSVDKKGPAVHPVTSSVVMGYQDPKKKLPIQRQSIFSNHKAIAKNVERILHRPANHSSWTVPSTEYMNTRLDCQICKVANMNMESLLVCDACERGMHLKCLQYYGNQGLPKTEWYCPTCVAHCKGKPLPPKYGKVTRTIVALKTCMIGGAQPSHVGAENPTETGGTSCSKNLARNGSVINQNTNKVGSHVCKSGTLDLDAGSKSASISGAEPQKENVKYQETSSVEKEGNSVPCGGMPTETATLYNGDQTNRASTYGSGNLSGGSHMHIKSNSANPVNYSNRQSTEPSGLKHTYHSFIVSSVETCESTRTPFRHPSENVQLPSTRTSTDEIHQADGVTKDGIGKPRKLKIMADDTVTNHDNAHQVTSNGHIYSKHEIVGDCNDRYVGCSTASIVGWVGDGLKSIDNKTYYNSCNIDGIIYSLHDHILIAIEGNKCSPCKLQSLWEDHDSGSRLAMVNPYLLGSDLPQSISKPCVEEDEVYGSNDERTVLVSTICGPCEVLHADKFREESKRRCQLDSSGCRLHPIFFCRWNYDESTSSLYKDYNVDN</sequence>
<accession>A0A921Q4C2</accession>
<dbReference type="Proteomes" id="UP000807115">
    <property type="component" value="Chromosome 10"/>
</dbReference>
<dbReference type="SMART" id="SM00249">
    <property type="entry name" value="PHD"/>
    <property type="match status" value="1"/>
</dbReference>
<name>A0A921Q4C2_SORBI</name>
<protein>
    <recommendedName>
        <fullName evidence="10">PHD-type domain-containing protein</fullName>
    </recommendedName>
</protein>
<gene>
    <name evidence="8" type="ORF">BDA96_10G163400</name>
</gene>
<dbReference type="PANTHER" id="PTHR47527">
    <property type="entry name" value="RING/FYVE/PHD ZINC FINGER SUPERFAMILY PROTEIN"/>
    <property type="match status" value="1"/>
</dbReference>
<feature type="compositionally biased region" description="Polar residues" evidence="5">
    <location>
        <begin position="118"/>
        <end position="132"/>
    </location>
</feature>
<evidence type="ECO:0000259" key="7">
    <source>
        <dbReference type="PROSITE" id="PS51038"/>
    </source>
</evidence>
<dbReference type="Gene3D" id="3.30.40.10">
    <property type="entry name" value="Zinc/RING finger domain, C3HC4 (zinc finger)"/>
    <property type="match status" value="1"/>
</dbReference>
<feature type="compositionally biased region" description="Polar residues" evidence="5">
    <location>
        <begin position="140"/>
        <end position="154"/>
    </location>
</feature>
<dbReference type="InterPro" id="IPR001025">
    <property type="entry name" value="BAH_dom"/>
</dbReference>
<dbReference type="GO" id="GO:0003682">
    <property type="term" value="F:chromatin binding"/>
    <property type="evidence" value="ECO:0007669"/>
    <property type="project" value="InterPro"/>
</dbReference>
<dbReference type="InterPro" id="IPR056699">
    <property type="entry name" value="DUF7797"/>
</dbReference>
<dbReference type="CDD" id="cd04370">
    <property type="entry name" value="BAH"/>
    <property type="match status" value="1"/>
</dbReference>
<keyword evidence="1" id="KW-0479">Metal-binding</keyword>
<dbReference type="PROSITE" id="PS50016">
    <property type="entry name" value="ZF_PHD_2"/>
    <property type="match status" value="1"/>
</dbReference>
<dbReference type="Gene3D" id="2.30.30.490">
    <property type="match status" value="1"/>
</dbReference>
<evidence type="ECO:0000256" key="1">
    <source>
        <dbReference type="ARBA" id="ARBA00022723"/>
    </source>
</evidence>
<keyword evidence="2 4" id="KW-0863">Zinc-finger</keyword>
<dbReference type="InterPro" id="IPR001965">
    <property type="entry name" value="Znf_PHD"/>
</dbReference>
<reference evidence="8" key="2">
    <citation type="submission" date="2020-10" db="EMBL/GenBank/DDBJ databases">
        <authorList>
            <person name="Cooper E.A."/>
            <person name="Brenton Z.W."/>
            <person name="Flinn B.S."/>
            <person name="Jenkins J."/>
            <person name="Shu S."/>
            <person name="Flowers D."/>
            <person name="Luo F."/>
            <person name="Wang Y."/>
            <person name="Xia P."/>
            <person name="Barry K."/>
            <person name="Daum C."/>
            <person name="Lipzen A."/>
            <person name="Yoshinaga Y."/>
            <person name="Schmutz J."/>
            <person name="Saski C."/>
            <person name="Vermerris W."/>
            <person name="Kresovich S."/>
        </authorList>
    </citation>
    <scope>NUCLEOTIDE SEQUENCE</scope>
</reference>
<feature type="compositionally biased region" description="Basic and acidic residues" evidence="5">
    <location>
        <begin position="229"/>
        <end position="238"/>
    </location>
</feature>
<dbReference type="PANTHER" id="PTHR47527:SF6">
    <property type="entry name" value="OS06G0309000 PROTEIN"/>
    <property type="match status" value="1"/>
</dbReference>
<dbReference type="PROSITE" id="PS51038">
    <property type="entry name" value="BAH"/>
    <property type="match status" value="1"/>
</dbReference>
<dbReference type="InterPro" id="IPR043151">
    <property type="entry name" value="BAH_sf"/>
</dbReference>
<feature type="compositionally biased region" description="Polar residues" evidence="5">
    <location>
        <begin position="202"/>
        <end position="228"/>
    </location>
</feature>
<dbReference type="InterPro" id="IPR011011">
    <property type="entry name" value="Znf_FYVE_PHD"/>
</dbReference>
<dbReference type="Pfam" id="PF25073">
    <property type="entry name" value="DUF7797"/>
    <property type="match status" value="1"/>
</dbReference>
<keyword evidence="3" id="KW-0862">Zinc</keyword>
<feature type="domain" description="BAH" evidence="7">
    <location>
        <begin position="649"/>
        <end position="774"/>
    </location>
</feature>
<organism evidence="8 9">
    <name type="scientific">Sorghum bicolor</name>
    <name type="common">Sorghum</name>
    <name type="synonym">Sorghum vulgare</name>
    <dbReference type="NCBI Taxonomy" id="4558"/>
    <lineage>
        <taxon>Eukaryota</taxon>
        <taxon>Viridiplantae</taxon>
        <taxon>Streptophyta</taxon>
        <taxon>Embryophyta</taxon>
        <taxon>Tracheophyta</taxon>
        <taxon>Spermatophyta</taxon>
        <taxon>Magnoliopsida</taxon>
        <taxon>Liliopsida</taxon>
        <taxon>Poales</taxon>
        <taxon>Poaceae</taxon>
        <taxon>PACMAD clade</taxon>
        <taxon>Panicoideae</taxon>
        <taxon>Andropogonodae</taxon>
        <taxon>Andropogoneae</taxon>
        <taxon>Sorghinae</taxon>
        <taxon>Sorghum</taxon>
    </lineage>
</organism>
<feature type="region of interest" description="Disordered" evidence="5">
    <location>
        <begin position="202"/>
        <end position="242"/>
    </location>
</feature>
<feature type="region of interest" description="Disordered" evidence="5">
    <location>
        <begin position="539"/>
        <end position="558"/>
    </location>
</feature>
<comment type="caution">
    <text evidence="8">The sequence shown here is derived from an EMBL/GenBank/DDBJ whole genome shotgun (WGS) entry which is preliminary data.</text>
</comment>
<feature type="region of interest" description="Disordered" evidence="5">
    <location>
        <begin position="433"/>
        <end position="467"/>
    </location>
</feature>
<evidence type="ECO:0000256" key="5">
    <source>
        <dbReference type="SAM" id="MobiDB-lite"/>
    </source>
</evidence>
<evidence type="ECO:0000256" key="3">
    <source>
        <dbReference type="ARBA" id="ARBA00022833"/>
    </source>
</evidence>
<feature type="compositionally biased region" description="Basic and acidic residues" evidence="5">
    <location>
        <begin position="443"/>
        <end position="460"/>
    </location>
</feature>
<dbReference type="AlphaFoldDB" id="A0A921Q4C2"/>
<evidence type="ECO:0000313" key="9">
    <source>
        <dbReference type="Proteomes" id="UP000807115"/>
    </source>
</evidence>
<dbReference type="InterPro" id="IPR019787">
    <property type="entry name" value="Znf_PHD-finger"/>
</dbReference>